<evidence type="ECO:0000256" key="5">
    <source>
        <dbReference type="ARBA" id="ARBA00022801"/>
    </source>
</evidence>
<evidence type="ECO:0000256" key="7">
    <source>
        <dbReference type="ARBA" id="ARBA00038093"/>
    </source>
</evidence>
<dbReference type="EMBL" id="FUWJ01000001">
    <property type="protein sequence ID" value="SJZ51863.1"/>
    <property type="molecule type" value="Genomic_DNA"/>
</dbReference>
<comment type="function">
    <text evidence="8">Toxic component of a toxin-antitoxin (TA) system. An RNase.</text>
</comment>
<dbReference type="AlphaFoldDB" id="A0A1T4LB82"/>
<name>A0A1T4LB82_9HYPH</name>
<dbReference type="GO" id="GO:0000287">
    <property type="term" value="F:magnesium ion binding"/>
    <property type="evidence" value="ECO:0007669"/>
    <property type="project" value="UniProtKB-UniRule"/>
</dbReference>
<dbReference type="RefSeq" id="WP_085933087.1">
    <property type="nucleotide sequence ID" value="NZ_FUWJ01000001.1"/>
</dbReference>
<dbReference type="InterPro" id="IPR022907">
    <property type="entry name" value="VapC_family"/>
</dbReference>
<dbReference type="OrthoDB" id="7188375at2"/>
<keyword evidence="11" id="KW-1185">Reference proteome</keyword>
<dbReference type="InterPro" id="IPR050556">
    <property type="entry name" value="Type_II_TA_system_RNase"/>
</dbReference>
<evidence type="ECO:0000256" key="8">
    <source>
        <dbReference type="HAMAP-Rule" id="MF_00265"/>
    </source>
</evidence>
<dbReference type="GO" id="GO:0004540">
    <property type="term" value="F:RNA nuclease activity"/>
    <property type="evidence" value="ECO:0007669"/>
    <property type="project" value="InterPro"/>
</dbReference>
<keyword evidence="4 8" id="KW-0479">Metal-binding</keyword>
<reference evidence="11" key="1">
    <citation type="submission" date="2017-02" db="EMBL/GenBank/DDBJ databases">
        <authorList>
            <person name="Varghese N."/>
            <person name="Submissions S."/>
        </authorList>
    </citation>
    <scope>NUCLEOTIDE SEQUENCE [LARGE SCALE GENOMIC DNA]</scope>
    <source>
        <strain evidence="11">ATCC 27094</strain>
    </source>
</reference>
<evidence type="ECO:0000313" key="10">
    <source>
        <dbReference type="EMBL" id="SJZ51863.1"/>
    </source>
</evidence>
<dbReference type="HAMAP" id="MF_00265">
    <property type="entry name" value="VapC_Nob1"/>
    <property type="match status" value="1"/>
</dbReference>
<evidence type="ECO:0000256" key="4">
    <source>
        <dbReference type="ARBA" id="ARBA00022723"/>
    </source>
</evidence>
<feature type="binding site" evidence="8">
    <location>
        <position position="104"/>
    </location>
    <ligand>
        <name>Mg(2+)</name>
        <dbReference type="ChEBI" id="CHEBI:18420"/>
    </ligand>
</feature>
<dbReference type="InterPro" id="IPR002716">
    <property type="entry name" value="PIN_dom"/>
</dbReference>
<evidence type="ECO:0000256" key="2">
    <source>
        <dbReference type="ARBA" id="ARBA00022649"/>
    </source>
</evidence>
<evidence type="ECO:0000256" key="3">
    <source>
        <dbReference type="ARBA" id="ARBA00022722"/>
    </source>
</evidence>
<sequence length="141" mass="15626">MYLLDTNVLAELRKVRAGKADAGVAQWADTVDTIDLYISVVTIEEIEIGVLRVERRDVRQGSMLRTWLGQHVLPAFADRVLPIDAAVALRSAQLHVPDPRSIRDCYIAATALVHGLTVVTRNIIDFNRTGVEVLNPWQGAL</sequence>
<gene>
    <name evidence="8" type="primary">vapC</name>
    <name evidence="10" type="ORF">SAMN02745126_01458</name>
</gene>
<dbReference type="Proteomes" id="UP000190092">
    <property type="component" value="Unassembled WGS sequence"/>
</dbReference>
<comment type="cofactor">
    <cofactor evidence="1 8">
        <name>Mg(2+)</name>
        <dbReference type="ChEBI" id="CHEBI:18420"/>
    </cofactor>
</comment>
<dbReference type="EC" id="3.1.-.-" evidence="8"/>
<dbReference type="GO" id="GO:0016787">
    <property type="term" value="F:hydrolase activity"/>
    <property type="evidence" value="ECO:0007669"/>
    <property type="project" value="UniProtKB-KW"/>
</dbReference>
<organism evidence="10 11">
    <name type="scientific">Enhydrobacter aerosaccus</name>
    <dbReference type="NCBI Taxonomy" id="225324"/>
    <lineage>
        <taxon>Bacteria</taxon>
        <taxon>Pseudomonadati</taxon>
        <taxon>Pseudomonadota</taxon>
        <taxon>Alphaproteobacteria</taxon>
        <taxon>Hyphomicrobiales</taxon>
        <taxon>Enhydrobacter</taxon>
    </lineage>
</organism>
<feature type="domain" description="PIN" evidence="9">
    <location>
        <begin position="2"/>
        <end position="129"/>
    </location>
</feature>
<keyword evidence="5 8" id="KW-0378">Hydrolase</keyword>
<dbReference type="STRING" id="225324.SAMN02745126_01458"/>
<protein>
    <recommendedName>
        <fullName evidence="8">Ribonuclease VapC</fullName>
        <shortName evidence="8">RNase VapC</shortName>
        <ecNumber evidence="8">3.1.-.-</ecNumber>
    </recommendedName>
    <alternativeName>
        <fullName evidence="8">Toxin VapC</fullName>
    </alternativeName>
</protein>
<dbReference type="Gene3D" id="3.40.50.1010">
    <property type="entry name" value="5'-nuclease"/>
    <property type="match status" value="1"/>
</dbReference>
<evidence type="ECO:0000256" key="1">
    <source>
        <dbReference type="ARBA" id="ARBA00001946"/>
    </source>
</evidence>
<evidence type="ECO:0000313" key="11">
    <source>
        <dbReference type="Proteomes" id="UP000190092"/>
    </source>
</evidence>
<dbReference type="InterPro" id="IPR029060">
    <property type="entry name" value="PIN-like_dom_sf"/>
</dbReference>
<dbReference type="Pfam" id="PF01850">
    <property type="entry name" value="PIN"/>
    <property type="match status" value="1"/>
</dbReference>
<dbReference type="PANTHER" id="PTHR33653">
    <property type="entry name" value="RIBONUCLEASE VAPC2"/>
    <property type="match status" value="1"/>
</dbReference>
<accession>A0A1T4LB82</accession>
<dbReference type="GO" id="GO:0090729">
    <property type="term" value="F:toxin activity"/>
    <property type="evidence" value="ECO:0007669"/>
    <property type="project" value="UniProtKB-KW"/>
</dbReference>
<dbReference type="SUPFAM" id="SSF88723">
    <property type="entry name" value="PIN domain-like"/>
    <property type="match status" value="1"/>
</dbReference>
<keyword evidence="6 8" id="KW-0460">Magnesium</keyword>
<feature type="binding site" evidence="8">
    <location>
        <position position="5"/>
    </location>
    <ligand>
        <name>Mg(2+)</name>
        <dbReference type="ChEBI" id="CHEBI:18420"/>
    </ligand>
</feature>
<keyword evidence="8" id="KW-0800">Toxin</keyword>
<proteinExistence type="inferred from homology"/>
<evidence type="ECO:0000256" key="6">
    <source>
        <dbReference type="ARBA" id="ARBA00022842"/>
    </source>
</evidence>
<keyword evidence="2 8" id="KW-1277">Toxin-antitoxin system</keyword>
<dbReference type="CDD" id="cd18746">
    <property type="entry name" value="PIN_VapC4-5_FitB-like"/>
    <property type="match status" value="1"/>
</dbReference>
<evidence type="ECO:0000259" key="9">
    <source>
        <dbReference type="Pfam" id="PF01850"/>
    </source>
</evidence>
<comment type="similarity">
    <text evidence="7 8">Belongs to the PINc/VapC protein family.</text>
</comment>
<keyword evidence="3 8" id="KW-0540">Nuclease</keyword>
<dbReference type="PANTHER" id="PTHR33653:SF1">
    <property type="entry name" value="RIBONUCLEASE VAPC2"/>
    <property type="match status" value="1"/>
</dbReference>